<dbReference type="GO" id="GO:0050660">
    <property type="term" value="F:flavin adenine dinucleotide binding"/>
    <property type="evidence" value="ECO:0007669"/>
    <property type="project" value="InterPro"/>
</dbReference>
<proteinExistence type="inferred from homology"/>
<dbReference type="Pfam" id="PF00441">
    <property type="entry name" value="Acyl-CoA_dh_1"/>
    <property type="match status" value="2"/>
</dbReference>
<dbReference type="InterPro" id="IPR006091">
    <property type="entry name" value="Acyl-CoA_Oxase/DH_mid-dom"/>
</dbReference>
<sequence>MLKRSKVKSYTKKFPRFENESLSLYYAPRMPKAMIKETEEAVALARKFNDEVARPLSLELDRKTHEDPDYLPVELVKKANEWGFYTMWIPKLFGGKGFNLPSISYFLEEVGSVCVGIANVIGVHYLGMAACMMLSNTRIIKRVMNDVVEGEKTGEPCLISYCITEPTAGTDVEEVDLEAKGRLGCHARKVPGGYILNGSKIFISNGHFSTWNVVYAYTDLKKGADTKVALMVKRGMKGFSLGTHENKMGQRVCPASVLNFEDCFVPDELVAMDPDIIKSYTKKTPRNVNMQHIDYVFSISRAGVGAFGVGVARGAFETAMKYANETEIDGKPMVTYEWVQCRLAEMYANVRLGRLAYTEANLANQHRGAYNILQMKPIYYYLKYLPVSYFKKVIAPLLDKPIATWILSKWYIDWQKPDDQHLTTGLASLAKFSCTDLGVRNCQMALELMGKAGLRHDSGAEKIIRDAKLLQIYEGTNQLNRINLFKSIVAPACPKATFFEE</sequence>
<dbReference type="Pfam" id="PF02771">
    <property type="entry name" value="Acyl-CoA_dh_N"/>
    <property type="match status" value="1"/>
</dbReference>
<feature type="domain" description="Acyl-CoA dehydrogenase/oxidase N-terminal" evidence="7">
    <location>
        <begin position="37"/>
        <end position="151"/>
    </location>
</feature>
<feature type="domain" description="Acyl-CoA oxidase/dehydrogenase middle" evidence="6">
    <location>
        <begin position="161"/>
        <end position="263"/>
    </location>
</feature>
<keyword evidence="3" id="KW-0285">Flavoprotein</keyword>
<gene>
    <name evidence="8" type="ORF">SCFA_1390014</name>
</gene>
<dbReference type="PANTHER" id="PTHR43884">
    <property type="entry name" value="ACYL-COA DEHYDROGENASE"/>
    <property type="match status" value="1"/>
</dbReference>
<dbReference type="GO" id="GO:0003995">
    <property type="term" value="F:acyl-CoA dehydrogenase activity"/>
    <property type="evidence" value="ECO:0007669"/>
    <property type="project" value="TreeGrafter"/>
</dbReference>
<reference evidence="8" key="1">
    <citation type="submission" date="2019-03" db="EMBL/GenBank/DDBJ databases">
        <authorList>
            <person name="Hao L."/>
        </authorList>
    </citation>
    <scope>NUCLEOTIDE SEQUENCE</scope>
</reference>
<dbReference type="InterPro" id="IPR009075">
    <property type="entry name" value="AcylCo_DH/oxidase_C"/>
</dbReference>
<dbReference type="InterPro" id="IPR037069">
    <property type="entry name" value="AcylCoA_DH/ox_N_sf"/>
</dbReference>
<feature type="domain" description="Acyl-CoA dehydrogenase/oxidase C-terminal" evidence="5">
    <location>
        <begin position="416"/>
        <end position="487"/>
    </location>
</feature>
<dbReference type="PANTHER" id="PTHR43884:SF12">
    <property type="entry name" value="ISOVALERYL-COA DEHYDROGENASE, MITOCHONDRIAL-RELATED"/>
    <property type="match status" value="1"/>
</dbReference>
<evidence type="ECO:0000256" key="4">
    <source>
        <dbReference type="ARBA" id="ARBA00022827"/>
    </source>
</evidence>
<comment type="similarity">
    <text evidence="2">Belongs to the acyl-CoA dehydrogenase family.</text>
</comment>
<dbReference type="Gene3D" id="1.10.540.10">
    <property type="entry name" value="Acyl-CoA dehydrogenase/oxidase, N-terminal domain"/>
    <property type="match status" value="1"/>
</dbReference>
<evidence type="ECO:0000259" key="7">
    <source>
        <dbReference type="Pfam" id="PF02771"/>
    </source>
</evidence>
<dbReference type="EMBL" id="CAADRM010000045">
    <property type="protein sequence ID" value="VFU12496.1"/>
    <property type="molecule type" value="Genomic_DNA"/>
</dbReference>
<dbReference type="Gene3D" id="1.20.140.10">
    <property type="entry name" value="Butyryl-CoA Dehydrogenase, subunit A, domain 3"/>
    <property type="match status" value="1"/>
</dbReference>
<evidence type="ECO:0000259" key="5">
    <source>
        <dbReference type="Pfam" id="PF00441"/>
    </source>
</evidence>
<dbReference type="InterPro" id="IPR013786">
    <property type="entry name" value="AcylCoA_DH/ox_N"/>
</dbReference>
<keyword evidence="4" id="KW-0274">FAD</keyword>
<accession>A0A485LW25</accession>
<dbReference type="InterPro" id="IPR009100">
    <property type="entry name" value="AcylCoA_DH/oxidase_NM_dom_sf"/>
</dbReference>
<evidence type="ECO:0000313" key="8">
    <source>
        <dbReference type="EMBL" id="VFU12496.1"/>
    </source>
</evidence>
<protein>
    <submittedName>
        <fullName evidence="8">Acyl-CoA dehydrogenase</fullName>
    </submittedName>
</protein>
<dbReference type="InterPro" id="IPR046373">
    <property type="entry name" value="Acyl-CoA_Oxase/DH_mid-dom_sf"/>
</dbReference>
<feature type="domain" description="Acyl-CoA dehydrogenase/oxidase C-terminal" evidence="5">
    <location>
        <begin position="295"/>
        <end position="360"/>
    </location>
</feature>
<evidence type="ECO:0000256" key="3">
    <source>
        <dbReference type="ARBA" id="ARBA00022630"/>
    </source>
</evidence>
<dbReference type="SUPFAM" id="SSF56645">
    <property type="entry name" value="Acyl-CoA dehydrogenase NM domain-like"/>
    <property type="match status" value="1"/>
</dbReference>
<dbReference type="AlphaFoldDB" id="A0A485LW25"/>
<dbReference type="Pfam" id="PF02770">
    <property type="entry name" value="Acyl-CoA_dh_M"/>
    <property type="match status" value="1"/>
</dbReference>
<dbReference type="InterPro" id="IPR036250">
    <property type="entry name" value="AcylCo_DH-like_C"/>
</dbReference>
<evidence type="ECO:0000256" key="1">
    <source>
        <dbReference type="ARBA" id="ARBA00001974"/>
    </source>
</evidence>
<evidence type="ECO:0000259" key="6">
    <source>
        <dbReference type="Pfam" id="PF02770"/>
    </source>
</evidence>
<comment type="cofactor">
    <cofactor evidence="1">
        <name>FAD</name>
        <dbReference type="ChEBI" id="CHEBI:57692"/>
    </cofactor>
</comment>
<organism evidence="8">
    <name type="scientific">anaerobic digester metagenome</name>
    <dbReference type="NCBI Taxonomy" id="1263854"/>
    <lineage>
        <taxon>unclassified sequences</taxon>
        <taxon>metagenomes</taxon>
        <taxon>ecological metagenomes</taxon>
    </lineage>
</organism>
<dbReference type="Gene3D" id="2.40.110.10">
    <property type="entry name" value="Butyryl-CoA Dehydrogenase, subunit A, domain 2"/>
    <property type="match status" value="1"/>
</dbReference>
<name>A0A485LW25_9ZZZZ</name>
<dbReference type="SUPFAM" id="SSF47203">
    <property type="entry name" value="Acyl-CoA dehydrogenase C-terminal domain-like"/>
    <property type="match status" value="1"/>
</dbReference>
<evidence type="ECO:0000256" key="2">
    <source>
        <dbReference type="ARBA" id="ARBA00009347"/>
    </source>
</evidence>